<evidence type="ECO:0000256" key="6">
    <source>
        <dbReference type="ARBA" id="ARBA00023004"/>
    </source>
</evidence>
<dbReference type="InterPro" id="IPR007197">
    <property type="entry name" value="rSAM"/>
</dbReference>
<reference evidence="11 12" key="1">
    <citation type="submission" date="2016-10" db="EMBL/GenBank/DDBJ databases">
        <authorList>
            <person name="de Groot N.N."/>
        </authorList>
    </citation>
    <scope>NUCLEOTIDE SEQUENCE [LARGE SCALE GENOMIC DNA]</scope>
    <source>
        <strain evidence="11 12">DSM 18979</strain>
    </source>
</reference>
<dbReference type="PIRSF" id="PIRSF005963">
    <property type="entry name" value="Lipoyl_synth"/>
    <property type="match status" value="1"/>
</dbReference>
<feature type="binding site" evidence="9">
    <location>
        <position position="35"/>
    </location>
    <ligand>
        <name>[4Fe-4S] cluster</name>
        <dbReference type="ChEBI" id="CHEBI:49883"/>
        <label>1</label>
    </ligand>
</feature>
<evidence type="ECO:0000313" key="11">
    <source>
        <dbReference type="EMBL" id="SET07730.1"/>
    </source>
</evidence>
<keyword evidence="7 9" id="KW-0411">Iron-sulfur</keyword>
<keyword evidence="1 9" id="KW-0004">4Fe-4S</keyword>
<evidence type="ECO:0000313" key="12">
    <source>
        <dbReference type="Proteomes" id="UP000199568"/>
    </source>
</evidence>
<comment type="function">
    <text evidence="9">Catalyzes the radical-mediated insertion of two sulfur atoms into the C-6 and C-8 positions of the octanoyl moiety bound to the lipoyl domains of lipoate-dependent enzymes, thereby converting the octanoylated domains into lipoylated derivatives.</text>
</comment>
<evidence type="ECO:0000259" key="10">
    <source>
        <dbReference type="PROSITE" id="PS51918"/>
    </source>
</evidence>
<dbReference type="NCBIfam" id="TIGR00510">
    <property type="entry name" value="lipA"/>
    <property type="match status" value="1"/>
</dbReference>
<dbReference type="NCBIfam" id="NF009544">
    <property type="entry name" value="PRK12928.1"/>
    <property type="match status" value="1"/>
</dbReference>
<dbReference type="SUPFAM" id="SSF102114">
    <property type="entry name" value="Radical SAM enzymes"/>
    <property type="match status" value="1"/>
</dbReference>
<dbReference type="GO" id="GO:0046872">
    <property type="term" value="F:metal ion binding"/>
    <property type="evidence" value="ECO:0007669"/>
    <property type="project" value="UniProtKB-KW"/>
</dbReference>
<dbReference type="FunFam" id="3.20.20.70:FF:000040">
    <property type="entry name" value="Lipoyl synthase"/>
    <property type="match status" value="1"/>
</dbReference>
<dbReference type="InterPro" id="IPR003698">
    <property type="entry name" value="Lipoyl_synth"/>
</dbReference>
<dbReference type="GO" id="GO:0016992">
    <property type="term" value="F:lipoate synthase activity"/>
    <property type="evidence" value="ECO:0007669"/>
    <property type="project" value="UniProtKB-UniRule"/>
</dbReference>
<dbReference type="GO" id="GO:0051539">
    <property type="term" value="F:4 iron, 4 sulfur cluster binding"/>
    <property type="evidence" value="ECO:0007669"/>
    <property type="project" value="UniProtKB-UniRule"/>
</dbReference>
<evidence type="ECO:0000256" key="1">
    <source>
        <dbReference type="ARBA" id="ARBA00022485"/>
    </source>
</evidence>
<dbReference type="SFLD" id="SFLDG01058">
    <property type="entry name" value="lipoyl_synthase_like"/>
    <property type="match status" value="1"/>
</dbReference>
<feature type="binding site" evidence="9">
    <location>
        <position position="65"/>
    </location>
    <ligand>
        <name>[4Fe-4S] cluster</name>
        <dbReference type="ChEBI" id="CHEBI:49883"/>
        <label>2</label>
        <note>4Fe-4S-S-AdoMet</note>
    </ligand>
</feature>
<feature type="binding site" evidence="9">
    <location>
        <position position="46"/>
    </location>
    <ligand>
        <name>[4Fe-4S] cluster</name>
        <dbReference type="ChEBI" id="CHEBI:49883"/>
        <label>1</label>
    </ligand>
</feature>
<evidence type="ECO:0000256" key="7">
    <source>
        <dbReference type="ARBA" id="ARBA00023014"/>
    </source>
</evidence>
<evidence type="ECO:0000256" key="5">
    <source>
        <dbReference type="ARBA" id="ARBA00022723"/>
    </source>
</evidence>
<dbReference type="EC" id="2.8.1.8" evidence="9"/>
<comment type="subcellular location">
    <subcellularLocation>
        <location evidence="9">Cytoplasm</location>
    </subcellularLocation>
</comment>
<dbReference type="Proteomes" id="UP000199568">
    <property type="component" value="Unassembled WGS sequence"/>
</dbReference>
<gene>
    <name evidence="9" type="primary">lipA</name>
    <name evidence="11" type="ORF">SAMN05660297_01323</name>
</gene>
<evidence type="ECO:0000256" key="8">
    <source>
        <dbReference type="ARBA" id="ARBA00047326"/>
    </source>
</evidence>
<protein>
    <recommendedName>
        <fullName evidence="9">Lipoyl synthase</fullName>
        <ecNumber evidence="9">2.8.1.8</ecNumber>
    </recommendedName>
    <alternativeName>
        <fullName evidence="9">Lip-syn</fullName>
        <shortName evidence="9">LS</shortName>
    </alternativeName>
    <alternativeName>
        <fullName evidence="9">Lipoate synthase</fullName>
    </alternativeName>
    <alternativeName>
        <fullName evidence="9">Lipoic acid synthase</fullName>
    </alternativeName>
    <alternativeName>
        <fullName evidence="9">Sulfur insertion protein LipA</fullName>
    </alternativeName>
</protein>
<dbReference type="HAMAP" id="MF_00206">
    <property type="entry name" value="Lipoyl_synth"/>
    <property type="match status" value="1"/>
</dbReference>
<comment type="pathway">
    <text evidence="9">Protein modification; protein lipoylation via endogenous pathway; protein N(6)-(lipoyl)lysine from octanoyl-[acyl-carrier-protein]: step 2/2.</text>
</comment>
<feature type="binding site" evidence="9">
    <location>
        <position position="61"/>
    </location>
    <ligand>
        <name>[4Fe-4S] cluster</name>
        <dbReference type="ChEBI" id="CHEBI:49883"/>
        <label>2</label>
        <note>4Fe-4S-S-AdoMet</note>
    </ligand>
</feature>
<dbReference type="STRING" id="426128.SAMN05660297_01323"/>
<dbReference type="GO" id="GO:0005737">
    <property type="term" value="C:cytoplasm"/>
    <property type="evidence" value="ECO:0007669"/>
    <property type="project" value="UniProtKB-SubCell"/>
</dbReference>
<dbReference type="PROSITE" id="PS51918">
    <property type="entry name" value="RADICAL_SAM"/>
    <property type="match status" value="1"/>
</dbReference>
<dbReference type="AlphaFoldDB" id="A0A1I0BN58"/>
<comment type="cofactor">
    <cofactor evidence="9">
        <name>[4Fe-4S] cluster</name>
        <dbReference type="ChEBI" id="CHEBI:49883"/>
    </cofactor>
    <text evidence="9">Binds 2 [4Fe-4S] clusters per subunit. One cluster is coordinated with 3 cysteines and an exchangeable S-adenosyl-L-methionine.</text>
</comment>
<evidence type="ECO:0000256" key="4">
    <source>
        <dbReference type="ARBA" id="ARBA00022691"/>
    </source>
</evidence>
<dbReference type="Gene3D" id="3.20.20.70">
    <property type="entry name" value="Aldolase class I"/>
    <property type="match status" value="1"/>
</dbReference>
<evidence type="ECO:0000256" key="9">
    <source>
        <dbReference type="HAMAP-Rule" id="MF_00206"/>
    </source>
</evidence>
<dbReference type="InterPro" id="IPR058240">
    <property type="entry name" value="rSAM_sf"/>
</dbReference>
<dbReference type="EMBL" id="FOHU01000004">
    <property type="protein sequence ID" value="SET07730.1"/>
    <property type="molecule type" value="Genomic_DNA"/>
</dbReference>
<dbReference type="NCBIfam" id="NF004019">
    <property type="entry name" value="PRK05481.1"/>
    <property type="match status" value="1"/>
</dbReference>
<accession>A0A1I0BN58</accession>
<dbReference type="CDD" id="cd01335">
    <property type="entry name" value="Radical_SAM"/>
    <property type="match status" value="1"/>
</dbReference>
<dbReference type="InterPro" id="IPR013785">
    <property type="entry name" value="Aldolase_TIM"/>
</dbReference>
<feature type="binding site" evidence="9">
    <location>
        <position position="68"/>
    </location>
    <ligand>
        <name>[4Fe-4S] cluster</name>
        <dbReference type="ChEBI" id="CHEBI:49883"/>
        <label>2</label>
        <note>4Fe-4S-S-AdoMet</note>
    </ligand>
</feature>
<dbReference type="SMART" id="SM00729">
    <property type="entry name" value="Elp3"/>
    <property type="match status" value="1"/>
</dbReference>
<dbReference type="PANTHER" id="PTHR10949">
    <property type="entry name" value="LIPOYL SYNTHASE"/>
    <property type="match status" value="1"/>
</dbReference>
<evidence type="ECO:0000256" key="2">
    <source>
        <dbReference type="ARBA" id="ARBA00022490"/>
    </source>
</evidence>
<keyword evidence="6 9" id="KW-0408">Iron</keyword>
<dbReference type="InterPro" id="IPR006638">
    <property type="entry name" value="Elp3/MiaA/NifB-like_rSAM"/>
</dbReference>
<evidence type="ECO:0000256" key="3">
    <source>
        <dbReference type="ARBA" id="ARBA00022679"/>
    </source>
</evidence>
<keyword evidence="4 9" id="KW-0949">S-adenosyl-L-methionine</keyword>
<name>A0A1I0BN58_9FIRM</name>
<dbReference type="GO" id="GO:0009249">
    <property type="term" value="P:protein lipoylation"/>
    <property type="evidence" value="ECO:0007669"/>
    <property type="project" value="UniProtKB-UniRule"/>
</dbReference>
<dbReference type="PANTHER" id="PTHR10949:SF0">
    <property type="entry name" value="LIPOYL SYNTHASE, MITOCHONDRIAL"/>
    <property type="match status" value="1"/>
</dbReference>
<comment type="similarity">
    <text evidence="9">Belongs to the radical SAM superfamily. Lipoyl synthase family.</text>
</comment>
<keyword evidence="2 9" id="KW-0963">Cytoplasm</keyword>
<feature type="binding site" evidence="9">
    <location>
        <position position="274"/>
    </location>
    <ligand>
        <name>[4Fe-4S] cluster</name>
        <dbReference type="ChEBI" id="CHEBI:49883"/>
        <label>1</label>
    </ligand>
</feature>
<feature type="domain" description="Radical SAM core" evidence="10">
    <location>
        <begin position="47"/>
        <end position="263"/>
    </location>
</feature>
<feature type="binding site" evidence="9">
    <location>
        <position position="40"/>
    </location>
    <ligand>
        <name>[4Fe-4S] cluster</name>
        <dbReference type="ChEBI" id="CHEBI:49883"/>
        <label>1</label>
    </ligand>
</feature>
<keyword evidence="5 9" id="KW-0479">Metal-binding</keyword>
<keyword evidence="3 9" id="KW-0808">Transferase</keyword>
<organism evidence="11 12">
    <name type="scientific">Natronincola peptidivorans</name>
    <dbReference type="NCBI Taxonomy" id="426128"/>
    <lineage>
        <taxon>Bacteria</taxon>
        <taxon>Bacillati</taxon>
        <taxon>Bacillota</taxon>
        <taxon>Clostridia</taxon>
        <taxon>Peptostreptococcales</taxon>
        <taxon>Natronincolaceae</taxon>
        <taxon>Natronincola</taxon>
    </lineage>
</organism>
<sequence length="285" mass="31957">MIKNRPPWLRKKAPNQESLNAMEKMLKSLSLHTVCEGADCPNIGECFENQTATFMILGKTCTRNCRFCAVSKESPEKLDEKEPQNVAIAVEKLGLKHVVITSVTRDDLLDGGAGHFAKTINEIKNLNKGITIEVLIPDFAGNLQALKEIIKAKPEIINHNLETVPSLYQQVRPQADYQRSLSILKAVKDIDGSIVIKTGIMLGLGEKEEEIIRVMEDLIKINCDILTLGQYLQPTKEHIEVVEYIPPEKFDDYKERALNMGFKYVASGPFVRSSYNAVEALNVMK</sequence>
<dbReference type="SFLD" id="SFLDS00029">
    <property type="entry name" value="Radical_SAM"/>
    <property type="match status" value="1"/>
</dbReference>
<keyword evidence="12" id="KW-1185">Reference proteome</keyword>
<dbReference type="OrthoDB" id="9787898at2"/>
<proteinExistence type="inferred from homology"/>
<dbReference type="RefSeq" id="WP_090441140.1">
    <property type="nucleotide sequence ID" value="NZ_FOHU01000004.1"/>
</dbReference>
<dbReference type="SFLD" id="SFLDF00271">
    <property type="entry name" value="lipoyl_synthase"/>
    <property type="match status" value="1"/>
</dbReference>
<comment type="catalytic activity">
    <reaction evidence="8 9">
        <text>[[Fe-S] cluster scaffold protein carrying a second [4Fe-4S](2+) cluster] + N(6)-octanoyl-L-lysyl-[protein] + 2 oxidized [2Fe-2S]-[ferredoxin] + 2 S-adenosyl-L-methionine + 4 H(+) = [[Fe-S] cluster scaffold protein] + N(6)-[(R)-dihydrolipoyl]-L-lysyl-[protein] + 4 Fe(3+) + 2 hydrogen sulfide + 2 5'-deoxyadenosine + 2 L-methionine + 2 reduced [2Fe-2S]-[ferredoxin]</text>
        <dbReference type="Rhea" id="RHEA:16585"/>
        <dbReference type="Rhea" id="RHEA-COMP:9928"/>
        <dbReference type="Rhea" id="RHEA-COMP:10000"/>
        <dbReference type="Rhea" id="RHEA-COMP:10001"/>
        <dbReference type="Rhea" id="RHEA-COMP:10475"/>
        <dbReference type="Rhea" id="RHEA-COMP:14568"/>
        <dbReference type="Rhea" id="RHEA-COMP:14569"/>
        <dbReference type="ChEBI" id="CHEBI:15378"/>
        <dbReference type="ChEBI" id="CHEBI:17319"/>
        <dbReference type="ChEBI" id="CHEBI:29034"/>
        <dbReference type="ChEBI" id="CHEBI:29919"/>
        <dbReference type="ChEBI" id="CHEBI:33722"/>
        <dbReference type="ChEBI" id="CHEBI:33737"/>
        <dbReference type="ChEBI" id="CHEBI:33738"/>
        <dbReference type="ChEBI" id="CHEBI:57844"/>
        <dbReference type="ChEBI" id="CHEBI:59789"/>
        <dbReference type="ChEBI" id="CHEBI:78809"/>
        <dbReference type="ChEBI" id="CHEBI:83100"/>
        <dbReference type="EC" id="2.8.1.8"/>
    </reaction>
</comment>
<dbReference type="Pfam" id="PF04055">
    <property type="entry name" value="Radical_SAM"/>
    <property type="match status" value="1"/>
</dbReference>
<dbReference type="UniPathway" id="UPA00538">
    <property type="reaction ID" value="UER00593"/>
</dbReference>